<proteinExistence type="inferred from homology"/>
<evidence type="ECO:0008006" key="5">
    <source>
        <dbReference type="Google" id="ProtNLM"/>
    </source>
</evidence>
<dbReference type="Proteomes" id="UP000799776">
    <property type="component" value="Unassembled WGS sequence"/>
</dbReference>
<organism evidence="3 4">
    <name type="scientific">Saccharata proteae CBS 121410</name>
    <dbReference type="NCBI Taxonomy" id="1314787"/>
    <lineage>
        <taxon>Eukaryota</taxon>
        <taxon>Fungi</taxon>
        <taxon>Dikarya</taxon>
        <taxon>Ascomycota</taxon>
        <taxon>Pezizomycotina</taxon>
        <taxon>Dothideomycetes</taxon>
        <taxon>Dothideomycetes incertae sedis</taxon>
        <taxon>Botryosphaeriales</taxon>
        <taxon>Saccharataceae</taxon>
        <taxon>Saccharata</taxon>
    </lineage>
</organism>
<gene>
    <name evidence="3" type="ORF">K490DRAFT_59317</name>
</gene>
<reference evidence="3" key="1">
    <citation type="journal article" date="2020" name="Stud. Mycol.">
        <title>101 Dothideomycetes genomes: a test case for predicting lifestyles and emergence of pathogens.</title>
        <authorList>
            <person name="Haridas S."/>
            <person name="Albert R."/>
            <person name="Binder M."/>
            <person name="Bloem J."/>
            <person name="Labutti K."/>
            <person name="Salamov A."/>
            <person name="Andreopoulos B."/>
            <person name="Baker S."/>
            <person name="Barry K."/>
            <person name="Bills G."/>
            <person name="Bluhm B."/>
            <person name="Cannon C."/>
            <person name="Castanera R."/>
            <person name="Culley D."/>
            <person name="Daum C."/>
            <person name="Ezra D."/>
            <person name="Gonzalez J."/>
            <person name="Henrissat B."/>
            <person name="Kuo A."/>
            <person name="Liang C."/>
            <person name="Lipzen A."/>
            <person name="Lutzoni F."/>
            <person name="Magnuson J."/>
            <person name="Mondo S."/>
            <person name="Nolan M."/>
            <person name="Ohm R."/>
            <person name="Pangilinan J."/>
            <person name="Park H.-J."/>
            <person name="Ramirez L."/>
            <person name="Alfaro M."/>
            <person name="Sun H."/>
            <person name="Tritt A."/>
            <person name="Yoshinaga Y."/>
            <person name="Zwiers L.-H."/>
            <person name="Turgeon B."/>
            <person name="Goodwin S."/>
            <person name="Spatafora J."/>
            <person name="Crous P."/>
            <person name="Grigoriev I."/>
        </authorList>
    </citation>
    <scope>NUCLEOTIDE SEQUENCE</scope>
    <source>
        <strain evidence="3">CBS 121410</strain>
    </source>
</reference>
<evidence type="ECO:0000313" key="3">
    <source>
        <dbReference type="EMBL" id="KAF2084674.1"/>
    </source>
</evidence>
<keyword evidence="4" id="KW-1185">Reference proteome</keyword>
<dbReference type="InterPro" id="IPR051490">
    <property type="entry name" value="THEM6_lcsJ_thioesterase"/>
</dbReference>
<protein>
    <recommendedName>
        <fullName evidence="5">Capsule polysaccharide biosynthesis protein</fullName>
    </recommendedName>
</protein>
<dbReference type="SUPFAM" id="SSF54637">
    <property type="entry name" value="Thioesterase/thiol ester dehydrase-isomerase"/>
    <property type="match status" value="1"/>
</dbReference>
<accession>A0A9P4LUY9</accession>
<dbReference type="EMBL" id="ML978738">
    <property type="protein sequence ID" value="KAF2084674.1"/>
    <property type="molecule type" value="Genomic_DNA"/>
</dbReference>
<evidence type="ECO:0000256" key="2">
    <source>
        <dbReference type="SAM" id="MobiDB-lite"/>
    </source>
</evidence>
<sequence length="363" mass="40208">MSALRKLPSISAVLATGAFVTAMASSATVRAFVGRLLGYLGLSAPGGLWRALAVLLLLGNWKNLPGVWHLRLFRGLLYQLYLQPSPFPPSSLFQPIITSTRSPILECDYNLHKSNSTYFADLDISRTHLVTALLRSGIRRLHDKEHRGSESDRAPGTEKVHGSFGIALGGVTCQFKKEIKPYQAYEVWTRLLCWDRKWLYLVSHLVKKGATRPAGYGLQPWRKGKKKQMLTEEEKEGLKGKVFASSIAKYVVKKGRWTVPPEQVLMNCGLLPAKPKDATRAGDDGEADKVGEANGDTPEEQLDAVDAAVLPGQEAEEWTWDMVQKEIQRGMKFAEMFAGLDGLHDEFDGGAEGVLGEFPDLLW</sequence>
<dbReference type="CDD" id="cd00586">
    <property type="entry name" value="4HBT"/>
    <property type="match status" value="1"/>
</dbReference>
<dbReference type="OrthoDB" id="265761at2759"/>
<comment type="caution">
    <text evidence="3">The sequence shown here is derived from an EMBL/GenBank/DDBJ whole genome shotgun (WGS) entry which is preliminary data.</text>
</comment>
<feature type="compositionally biased region" description="Basic and acidic residues" evidence="2">
    <location>
        <begin position="276"/>
        <end position="291"/>
    </location>
</feature>
<evidence type="ECO:0000256" key="1">
    <source>
        <dbReference type="ARBA" id="ARBA00038476"/>
    </source>
</evidence>
<feature type="region of interest" description="Disordered" evidence="2">
    <location>
        <begin position="276"/>
        <end position="300"/>
    </location>
</feature>
<dbReference type="InterPro" id="IPR029069">
    <property type="entry name" value="HotDog_dom_sf"/>
</dbReference>
<dbReference type="PANTHER" id="PTHR12475:SF4">
    <property type="entry name" value="PROTEIN THEM6"/>
    <property type="match status" value="1"/>
</dbReference>
<comment type="similarity">
    <text evidence="1">Belongs to the lcsJ thioesterase family.</text>
</comment>
<name>A0A9P4LUY9_9PEZI</name>
<dbReference type="PANTHER" id="PTHR12475">
    <property type="match status" value="1"/>
</dbReference>
<evidence type="ECO:0000313" key="4">
    <source>
        <dbReference type="Proteomes" id="UP000799776"/>
    </source>
</evidence>
<dbReference type="AlphaFoldDB" id="A0A9P4LUY9"/>
<dbReference type="Pfam" id="PF13279">
    <property type="entry name" value="4HBT_2"/>
    <property type="match status" value="1"/>
</dbReference>